<proteinExistence type="predicted"/>
<sequence length="47" mass="5024">MVLKSTPLIKLKKERKRKPVKGLLAGGITALLGIALLAETASAVRRI</sequence>
<dbReference type="AlphaFoldDB" id="A0A0F9MRV8"/>
<gene>
    <name evidence="1" type="ORF">LCGC14_1056580</name>
</gene>
<protein>
    <submittedName>
        <fullName evidence="1">Uncharacterized protein</fullName>
    </submittedName>
</protein>
<accession>A0A0F9MRV8</accession>
<name>A0A0F9MRV8_9ZZZZ</name>
<evidence type="ECO:0000313" key="1">
    <source>
        <dbReference type="EMBL" id="KKN08454.1"/>
    </source>
</evidence>
<organism evidence="1">
    <name type="scientific">marine sediment metagenome</name>
    <dbReference type="NCBI Taxonomy" id="412755"/>
    <lineage>
        <taxon>unclassified sequences</taxon>
        <taxon>metagenomes</taxon>
        <taxon>ecological metagenomes</taxon>
    </lineage>
</organism>
<dbReference type="EMBL" id="LAZR01004455">
    <property type="protein sequence ID" value="KKN08454.1"/>
    <property type="molecule type" value="Genomic_DNA"/>
</dbReference>
<reference evidence="1" key="1">
    <citation type="journal article" date="2015" name="Nature">
        <title>Complex archaea that bridge the gap between prokaryotes and eukaryotes.</title>
        <authorList>
            <person name="Spang A."/>
            <person name="Saw J.H."/>
            <person name="Jorgensen S.L."/>
            <person name="Zaremba-Niedzwiedzka K."/>
            <person name="Martijn J."/>
            <person name="Lind A.E."/>
            <person name="van Eijk R."/>
            <person name="Schleper C."/>
            <person name="Guy L."/>
            <person name="Ettema T.J."/>
        </authorList>
    </citation>
    <scope>NUCLEOTIDE SEQUENCE</scope>
</reference>
<comment type="caution">
    <text evidence="1">The sequence shown here is derived from an EMBL/GenBank/DDBJ whole genome shotgun (WGS) entry which is preliminary data.</text>
</comment>